<organism evidence="1">
    <name type="scientific">Medicago truncatula</name>
    <name type="common">Barrel medic</name>
    <name type="synonym">Medicago tribuloides</name>
    <dbReference type="NCBI Taxonomy" id="3880"/>
    <lineage>
        <taxon>Eukaryota</taxon>
        <taxon>Viridiplantae</taxon>
        <taxon>Streptophyta</taxon>
        <taxon>Embryophyta</taxon>
        <taxon>Tracheophyta</taxon>
        <taxon>Spermatophyta</taxon>
        <taxon>Magnoliopsida</taxon>
        <taxon>eudicotyledons</taxon>
        <taxon>Gunneridae</taxon>
        <taxon>Pentapetalae</taxon>
        <taxon>rosids</taxon>
        <taxon>fabids</taxon>
        <taxon>Fabales</taxon>
        <taxon>Fabaceae</taxon>
        <taxon>Papilionoideae</taxon>
        <taxon>50 kb inversion clade</taxon>
        <taxon>NPAAA clade</taxon>
        <taxon>Hologalegina</taxon>
        <taxon>IRL clade</taxon>
        <taxon>Trifolieae</taxon>
        <taxon>Medicago</taxon>
    </lineage>
</organism>
<name>A0A396IF02_MEDTR</name>
<evidence type="ECO:0000313" key="1">
    <source>
        <dbReference type="EMBL" id="RHN64160.1"/>
    </source>
</evidence>
<proteinExistence type="predicted"/>
<dbReference type="EMBL" id="PSQE01000004">
    <property type="protein sequence ID" value="RHN64160.1"/>
    <property type="molecule type" value="Genomic_DNA"/>
</dbReference>
<gene>
    <name evidence="1" type="ORF">MtrunA17_Chr4g0066081</name>
</gene>
<dbReference type="Gramene" id="rna26946">
    <property type="protein sequence ID" value="RHN64160.1"/>
    <property type="gene ID" value="gene26946"/>
</dbReference>
<comment type="caution">
    <text evidence="1">The sequence shown here is derived from an EMBL/GenBank/DDBJ whole genome shotgun (WGS) entry which is preliminary data.</text>
</comment>
<sequence>MRLAALGLPPYSIFTIEEIEDATNNFHPSNLIGEGSHRQLGKGRFQDGSMLMVNLVKLKQKNQTLKVLPC</sequence>
<accession>A0A396IF02</accession>
<dbReference type="Gene3D" id="3.30.200.20">
    <property type="entry name" value="Phosphorylase Kinase, domain 1"/>
    <property type="match status" value="1"/>
</dbReference>
<dbReference type="Proteomes" id="UP000265566">
    <property type="component" value="Chromosome 4"/>
</dbReference>
<dbReference type="AlphaFoldDB" id="A0A396IF02"/>
<protein>
    <submittedName>
        <fullName evidence="1">Uncharacterized protein</fullName>
    </submittedName>
</protein>
<reference evidence="1" key="1">
    <citation type="journal article" date="2018" name="Nat. Plants">
        <title>Whole-genome landscape of Medicago truncatula symbiotic genes.</title>
        <authorList>
            <person name="Pecrix Y."/>
            <person name="Gamas P."/>
            <person name="Carrere S."/>
        </authorList>
    </citation>
    <scope>NUCLEOTIDE SEQUENCE</scope>
    <source>
        <tissue evidence="1">Leaves</tissue>
    </source>
</reference>